<dbReference type="Pfam" id="PF03050">
    <property type="entry name" value="DDE_Tnp_IS66"/>
    <property type="match status" value="1"/>
</dbReference>
<accession>A0A0P0GML3</accession>
<dbReference type="Pfam" id="PF13007">
    <property type="entry name" value="LZ_Tnp_IS66"/>
    <property type="match status" value="1"/>
</dbReference>
<evidence type="ECO:0000256" key="1">
    <source>
        <dbReference type="SAM" id="Coils"/>
    </source>
</evidence>
<dbReference type="PATRIC" id="fig|246787.4.peg.1908"/>
<evidence type="ECO:0000259" key="2">
    <source>
        <dbReference type="Pfam" id="PF03050"/>
    </source>
</evidence>
<dbReference type="InterPro" id="IPR024463">
    <property type="entry name" value="Transposase_TnpC_homeodom"/>
</dbReference>
<evidence type="ECO:0000259" key="3">
    <source>
        <dbReference type="Pfam" id="PF13007"/>
    </source>
</evidence>
<dbReference type="EMBL" id="CP012801">
    <property type="protein sequence ID" value="ALJ59103.1"/>
    <property type="molecule type" value="Genomic_DNA"/>
</dbReference>
<feature type="domain" description="Transposase IS66 central" evidence="2">
    <location>
        <begin position="219"/>
        <end position="500"/>
    </location>
</feature>
<dbReference type="PANTHER" id="PTHR33678">
    <property type="entry name" value="BLL1576 PROTEIN"/>
    <property type="match status" value="1"/>
</dbReference>
<dbReference type="PANTHER" id="PTHR33678:SF1">
    <property type="entry name" value="BLL1576 PROTEIN"/>
    <property type="match status" value="1"/>
</dbReference>
<dbReference type="RefSeq" id="WP_029427759.1">
    <property type="nucleotide sequence ID" value="NZ_CP012801.1"/>
</dbReference>
<reference evidence="4 5" key="1">
    <citation type="journal article" date="2015" name="Science">
        <title>Genetic determinants of in vivo fitness and diet responsiveness in multiple human gut Bacteroides.</title>
        <authorList>
            <person name="Wu M."/>
            <person name="McNulty N.P."/>
            <person name="Rodionov D.A."/>
            <person name="Khoroshkin M.S."/>
            <person name="Griffin N.W."/>
            <person name="Cheng J."/>
            <person name="Latreille P."/>
            <person name="Kerstetter R.A."/>
            <person name="Terrapon N."/>
            <person name="Henrissat B."/>
            <person name="Osterman A.L."/>
            <person name="Gordon J.I."/>
        </authorList>
    </citation>
    <scope>NUCLEOTIDE SEQUENCE [LARGE SCALE GENOMIC DNA]</scope>
    <source>
        <strain evidence="4 5">WH2</strain>
    </source>
</reference>
<proteinExistence type="predicted"/>
<dbReference type="InterPro" id="IPR052344">
    <property type="entry name" value="Transposase-related"/>
</dbReference>
<name>A0A0P0GML3_9BACE</name>
<dbReference type="NCBIfam" id="NF033517">
    <property type="entry name" value="transpos_IS66"/>
    <property type="match status" value="1"/>
</dbReference>
<feature type="coiled-coil region" evidence="1">
    <location>
        <begin position="28"/>
        <end position="83"/>
    </location>
</feature>
<protein>
    <submittedName>
        <fullName evidence="4">Transposase IS66 family protein</fullName>
    </submittedName>
</protein>
<organism evidence="4 5">
    <name type="scientific">Bacteroides cellulosilyticus</name>
    <dbReference type="NCBI Taxonomy" id="246787"/>
    <lineage>
        <taxon>Bacteria</taxon>
        <taxon>Pseudomonadati</taxon>
        <taxon>Bacteroidota</taxon>
        <taxon>Bacteroidia</taxon>
        <taxon>Bacteroidales</taxon>
        <taxon>Bacteroidaceae</taxon>
        <taxon>Bacteroides</taxon>
    </lineage>
</organism>
<evidence type="ECO:0000313" key="5">
    <source>
        <dbReference type="Proteomes" id="UP000061809"/>
    </source>
</evidence>
<sequence length="555" mass="64952">MPESSIEPSLVSRLLLDRDAEYRRANAAEQLVEELSDARVLKEKYERLISEKKRDIEEKRRIIEEKNEYILRLEQKLLYLERKMWGAMSEKRRVPDDPNQLRLDFEKTDMSEEEANTVRKALEEIDRYRSTRTAKAREKRIPVRLKLPAELRHVEEHVYPEGYIGHEDEWILFSDTETSEHLELQPAELYVRVTIRHKGIRKADKLIRTAPVQDEPIAKSYASASLLTDLMVGKYVDHLPFYRQIQMFKRLGFSIPAATIEGWFHDVADLMRPAYFRLKELVLASDYVQSDETTVPIINSEKHRTVKGYLWLVRDVMNGLVFFFYNEGTRSAKVVLQLFKDFHGAIQTDGYPGYGILEKLEGIITICCWAHCRRYFDRALYNDKARAEYALAQIGIVYDVEDMADSQEMDHEQRCGLRKRLAYPVIRAFEKWCITEYPKVLPKSPIGKAINYFLTYSRQLARYTIDGRYKPDSNLIENSVRPVALGRKNYLFCGNHDAAEDAAVIYSLMGCCKVAGVDFKKWTLHFLNHIHEYDNDYTKDLAELLPHNLKELKLL</sequence>
<dbReference type="InterPro" id="IPR004291">
    <property type="entry name" value="Transposase_IS66_central"/>
</dbReference>
<feature type="domain" description="Transposase TnpC homeodomain" evidence="3">
    <location>
        <begin position="72"/>
        <end position="155"/>
    </location>
</feature>
<gene>
    <name evidence="4" type="ORF">BcellWH2_01850</name>
</gene>
<dbReference type="Proteomes" id="UP000061809">
    <property type="component" value="Chromosome"/>
</dbReference>
<keyword evidence="1" id="KW-0175">Coiled coil</keyword>
<dbReference type="KEGG" id="bcel:BcellWH2_01850"/>
<evidence type="ECO:0000313" key="4">
    <source>
        <dbReference type="EMBL" id="ALJ59103.1"/>
    </source>
</evidence>
<dbReference type="AlphaFoldDB" id="A0A0P0GML3"/>